<accession>A0A7Y2H310</accession>
<name>A0A7Y2H310_UNCEI</name>
<dbReference type="EMBL" id="JABDJR010000505">
    <property type="protein sequence ID" value="NNF07596.1"/>
    <property type="molecule type" value="Genomic_DNA"/>
</dbReference>
<comment type="caution">
    <text evidence="1">The sequence shown here is derived from an EMBL/GenBank/DDBJ whole genome shotgun (WGS) entry which is preliminary data.</text>
</comment>
<protein>
    <submittedName>
        <fullName evidence="1">DUF664 domain-containing protein</fullName>
    </submittedName>
</protein>
<dbReference type="InterPro" id="IPR007061">
    <property type="entry name" value="MST-like"/>
</dbReference>
<organism evidence="1 2">
    <name type="scientific">Eiseniibacteriota bacterium</name>
    <dbReference type="NCBI Taxonomy" id="2212470"/>
    <lineage>
        <taxon>Bacteria</taxon>
        <taxon>Candidatus Eiseniibacteriota</taxon>
    </lineage>
</organism>
<sequence length="117" mass="13105">MNQPPNTSLAHLLCEESRFRLLDEGFRRIERCVNLLSEEQLWRRGHAQMASPGNLILHLAGNVRQWIVSGMGAEADERNRDSEFEAQGPIPAPELLDALRASLNDAEKVIANLSESD</sequence>
<dbReference type="AlphaFoldDB" id="A0A7Y2H310"/>
<proteinExistence type="predicted"/>
<dbReference type="Gene3D" id="1.20.120.450">
    <property type="entry name" value="dinb family like domain"/>
    <property type="match status" value="1"/>
</dbReference>
<evidence type="ECO:0000313" key="2">
    <source>
        <dbReference type="Proteomes" id="UP000547674"/>
    </source>
</evidence>
<dbReference type="Proteomes" id="UP000547674">
    <property type="component" value="Unassembled WGS sequence"/>
</dbReference>
<feature type="non-terminal residue" evidence="1">
    <location>
        <position position="117"/>
    </location>
</feature>
<evidence type="ECO:0000313" key="1">
    <source>
        <dbReference type="EMBL" id="NNF07596.1"/>
    </source>
</evidence>
<reference evidence="1 2" key="1">
    <citation type="submission" date="2020-03" db="EMBL/GenBank/DDBJ databases">
        <title>Metabolic flexibility allows generalist bacteria to become dominant in a frequently disturbed ecosystem.</title>
        <authorList>
            <person name="Chen Y.-J."/>
            <person name="Leung P.M."/>
            <person name="Bay S.K."/>
            <person name="Hugenholtz P."/>
            <person name="Kessler A.J."/>
            <person name="Shelley G."/>
            <person name="Waite D.W."/>
            <person name="Cook P.L."/>
            <person name="Greening C."/>
        </authorList>
    </citation>
    <scope>NUCLEOTIDE SEQUENCE [LARGE SCALE GENOMIC DNA]</scope>
    <source>
        <strain evidence="1">SS_bin_28</strain>
    </source>
</reference>
<dbReference type="Pfam" id="PF04978">
    <property type="entry name" value="MST"/>
    <property type="match status" value="1"/>
</dbReference>
<dbReference type="InterPro" id="IPR034660">
    <property type="entry name" value="DinB/YfiT-like"/>
</dbReference>
<dbReference type="SUPFAM" id="SSF109854">
    <property type="entry name" value="DinB/YfiT-like putative metalloenzymes"/>
    <property type="match status" value="1"/>
</dbReference>
<gene>
    <name evidence="1" type="ORF">HKN21_12610</name>
</gene>